<evidence type="ECO:0000313" key="4">
    <source>
        <dbReference type="Proteomes" id="UP000638353"/>
    </source>
</evidence>
<dbReference type="RefSeq" id="WP_189828567.1">
    <property type="nucleotide sequence ID" value="NZ_BMVC01000034.1"/>
</dbReference>
<protein>
    <submittedName>
        <fullName evidence="3">Coronafacic acid dehydratase</fullName>
    </submittedName>
</protein>
<dbReference type="EMBL" id="BMVC01000034">
    <property type="protein sequence ID" value="GHD19378.1"/>
    <property type="molecule type" value="Genomic_DNA"/>
</dbReference>
<dbReference type="InterPro" id="IPR029069">
    <property type="entry name" value="HotDog_dom_sf"/>
</dbReference>
<comment type="caution">
    <text evidence="3">The sequence shown here is derived from an EMBL/GenBank/DDBJ whole genome shotgun (WGS) entry which is preliminary data.</text>
</comment>
<accession>A0A918XAA5</accession>
<reference evidence="3" key="2">
    <citation type="submission" date="2020-09" db="EMBL/GenBank/DDBJ databases">
        <authorList>
            <person name="Sun Q."/>
            <person name="Ohkuma M."/>
        </authorList>
    </citation>
    <scope>NUCLEOTIDE SEQUENCE</scope>
    <source>
        <strain evidence="3">JCM 4637</strain>
    </source>
</reference>
<proteinExistence type="inferred from homology"/>
<dbReference type="Proteomes" id="UP000638353">
    <property type="component" value="Unassembled WGS sequence"/>
</dbReference>
<organism evidence="3 4">
    <name type="scientific">Streptomyces finlayi</name>
    <dbReference type="NCBI Taxonomy" id="67296"/>
    <lineage>
        <taxon>Bacteria</taxon>
        <taxon>Bacillati</taxon>
        <taxon>Actinomycetota</taxon>
        <taxon>Actinomycetes</taxon>
        <taxon>Kitasatosporales</taxon>
        <taxon>Streptomycetaceae</taxon>
        <taxon>Streptomyces</taxon>
    </lineage>
</organism>
<sequence length="158" mass="17922">MADTEPRQMGFTEIKEWVRHRYPVNYLDRITDWTPGESLTALFNVSGSLPCLVGHFPERAILPSSSTMMAFAQCGIVLYQLSTRKLRDDEITLMGNSTISSRRILVPGDQITLHISCDRLRDNYLRFTGTAYVDGEVASRVRTSLIRKKVADLGPQLW</sequence>
<comment type="similarity">
    <text evidence="1">Belongs to the thioester dehydratase family. FabZ subfamily.</text>
</comment>
<name>A0A918XAA5_9ACTN</name>
<dbReference type="AlphaFoldDB" id="A0A918XAA5"/>
<dbReference type="GO" id="GO:0016829">
    <property type="term" value="F:lyase activity"/>
    <property type="evidence" value="ECO:0007669"/>
    <property type="project" value="UniProtKB-KW"/>
</dbReference>
<gene>
    <name evidence="3" type="primary">cfa2</name>
    <name evidence="3" type="ORF">GCM10010334_82980</name>
</gene>
<dbReference type="InterPro" id="IPR013114">
    <property type="entry name" value="FabA_FabZ"/>
</dbReference>
<keyword evidence="2" id="KW-0456">Lyase</keyword>
<dbReference type="PANTHER" id="PTHR30272">
    <property type="entry name" value="3-HYDROXYACYL-[ACYL-CARRIER-PROTEIN] DEHYDRATASE"/>
    <property type="match status" value="1"/>
</dbReference>
<dbReference type="SUPFAM" id="SSF54637">
    <property type="entry name" value="Thioesterase/thiol ester dehydrase-isomerase"/>
    <property type="match status" value="1"/>
</dbReference>
<reference evidence="3" key="1">
    <citation type="journal article" date="2014" name="Int. J. Syst. Evol. Microbiol.">
        <title>Complete genome sequence of Corynebacterium casei LMG S-19264T (=DSM 44701T), isolated from a smear-ripened cheese.</title>
        <authorList>
            <consortium name="US DOE Joint Genome Institute (JGI-PGF)"/>
            <person name="Walter F."/>
            <person name="Albersmeier A."/>
            <person name="Kalinowski J."/>
            <person name="Ruckert C."/>
        </authorList>
    </citation>
    <scope>NUCLEOTIDE SEQUENCE</scope>
    <source>
        <strain evidence="3">JCM 4637</strain>
    </source>
</reference>
<evidence type="ECO:0000256" key="2">
    <source>
        <dbReference type="ARBA" id="ARBA00023239"/>
    </source>
</evidence>
<evidence type="ECO:0000313" key="3">
    <source>
        <dbReference type="EMBL" id="GHD19378.1"/>
    </source>
</evidence>
<dbReference type="PANTHER" id="PTHR30272:SF1">
    <property type="entry name" value="3-HYDROXYACYL-[ACYL-CARRIER-PROTEIN] DEHYDRATASE"/>
    <property type="match status" value="1"/>
</dbReference>
<dbReference type="Pfam" id="PF07977">
    <property type="entry name" value="FabA"/>
    <property type="match status" value="1"/>
</dbReference>
<dbReference type="Gene3D" id="3.10.129.10">
    <property type="entry name" value="Hotdog Thioesterase"/>
    <property type="match status" value="1"/>
</dbReference>
<evidence type="ECO:0000256" key="1">
    <source>
        <dbReference type="ARBA" id="ARBA00009174"/>
    </source>
</evidence>